<dbReference type="EMBL" id="JBICBT010001101">
    <property type="protein sequence ID" value="KAL3083527.1"/>
    <property type="molecule type" value="Genomic_DNA"/>
</dbReference>
<keyword evidence="2" id="KW-1185">Reference proteome</keyword>
<accession>A0ABD2IU82</accession>
<sequence length="118" mass="13168">MPEPISALTQNRQKPNNTHKTMSLQLALIFFVIVRQIGFAGGKLFSAVTDFFEKVIEIVQFTSSAGAVQSPRKMMCLTERVLNKKNISCQCQFGEQKGKELDNKQQKTILCICLSNAA</sequence>
<protein>
    <submittedName>
        <fullName evidence="1">Uncharacterized protein</fullName>
    </submittedName>
</protein>
<evidence type="ECO:0000313" key="1">
    <source>
        <dbReference type="EMBL" id="KAL3083527.1"/>
    </source>
</evidence>
<dbReference type="Proteomes" id="UP001620626">
    <property type="component" value="Unassembled WGS sequence"/>
</dbReference>
<organism evidence="1 2">
    <name type="scientific">Heterodera trifolii</name>
    <dbReference type="NCBI Taxonomy" id="157864"/>
    <lineage>
        <taxon>Eukaryota</taxon>
        <taxon>Metazoa</taxon>
        <taxon>Ecdysozoa</taxon>
        <taxon>Nematoda</taxon>
        <taxon>Chromadorea</taxon>
        <taxon>Rhabditida</taxon>
        <taxon>Tylenchina</taxon>
        <taxon>Tylenchomorpha</taxon>
        <taxon>Tylenchoidea</taxon>
        <taxon>Heteroderidae</taxon>
        <taxon>Heteroderinae</taxon>
        <taxon>Heterodera</taxon>
    </lineage>
</organism>
<reference evidence="1 2" key="1">
    <citation type="submission" date="2024-10" db="EMBL/GenBank/DDBJ databases">
        <authorList>
            <person name="Kim D."/>
        </authorList>
    </citation>
    <scope>NUCLEOTIDE SEQUENCE [LARGE SCALE GENOMIC DNA]</scope>
    <source>
        <strain evidence="1">BH-2024</strain>
    </source>
</reference>
<gene>
    <name evidence="1" type="ORF">niasHT_039730</name>
</gene>
<name>A0ABD2IU82_9BILA</name>
<evidence type="ECO:0000313" key="2">
    <source>
        <dbReference type="Proteomes" id="UP001620626"/>
    </source>
</evidence>
<comment type="caution">
    <text evidence="1">The sequence shown here is derived from an EMBL/GenBank/DDBJ whole genome shotgun (WGS) entry which is preliminary data.</text>
</comment>
<proteinExistence type="predicted"/>
<dbReference type="AlphaFoldDB" id="A0ABD2IU82"/>